<dbReference type="AlphaFoldDB" id="A0A4Q9L4J3"/>
<evidence type="ECO:0000313" key="5">
    <source>
        <dbReference type="Proteomes" id="UP000292362"/>
    </source>
</evidence>
<proteinExistence type="predicted"/>
<dbReference type="OrthoDB" id="17262at2759"/>
<gene>
    <name evidence="2" type="ORF">CWI37_0480p0010</name>
    <name evidence="3" type="ORF">CWI38_0196p0020</name>
</gene>
<dbReference type="SUPFAM" id="SSF88723">
    <property type="entry name" value="PIN domain-like"/>
    <property type="match status" value="1"/>
</dbReference>
<feature type="domain" description="XPG-I" evidence="1">
    <location>
        <begin position="129"/>
        <end position="201"/>
    </location>
</feature>
<dbReference type="InterPro" id="IPR029060">
    <property type="entry name" value="PIN-like_dom_sf"/>
</dbReference>
<dbReference type="VEuPathDB" id="MicrosporidiaDB:CWI37_0480p0010"/>
<dbReference type="InterPro" id="IPR006084">
    <property type="entry name" value="XPG/Rad2"/>
</dbReference>
<protein>
    <recommendedName>
        <fullName evidence="1">XPG-I domain-containing protein</fullName>
    </recommendedName>
</protein>
<keyword evidence="4" id="KW-1185">Reference proteome</keyword>
<dbReference type="InterPro" id="IPR006086">
    <property type="entry name" value="XPG-I_dom"/>
</dbReference>
<dbReference type="GO" id="GO:0017108">
    <property type="term" value="F:5'-flap endonuclease activity"/>
    <property type="evidence" value="ECO:0007669"/>
    <property type="project" value="TreeGrafter"/>
</dbReference>
<dbReference type="Proteomes" id="UP000292282">
    <property type="component" value="Unassembled WGS sequence"/>
</dbReference>
<name>A0A4Q9L4J3_9MICR</name>
<dbReference type="Proteomes" id="UP000292362">
    <property type="component" value="Unassembled WGS sequence"/>
</dbReference>
<comment type="caution">
    <text evidence="2">The sequence shown here is derived from an EMBL/GenBank/DDBJ whole genome shotgun (WGS) entry which is preliminary data.</text>
</comment>
<dbReference type="SMART" id="SM00484">
    <property type="entry name" value="XPGI"/>
    <property type="match status" value="1"/>
</dbReference>
<accession>A0A4Q9L4J3</accession>
<organism evidence="2 5">
    <name type="scientific">Hamiltosporidium tvaerminnensis</name>
    <dbReference type="NCBI Taxonomy" id="1176355"/>
    <lineage>
        <taxon>Eukaryota</taxon>
        <taxon>Fungi</taxon>
        <taxon>Fungi incertae sedis</taxon>
        <taxon>Microsporidia</taxon>
        <taxon>Dubosqiidae</taxon>
        <taxon>Hamiltosporidium</taxon>
    </lineage>
</organism>
<sequence>MPIRGFDILKKHIVITAKRPAAVLKDTRFCVDGFWFLKRYALPSNASSAYVFGLDFLTPIQKFISFVQNYSIDVLWIWDGIPIKSSKTDEYFEKAIHAYQSNDFSIFNSHLRRSIEFEEYVIPITELLRSSNISVIRAPYCAMAQASYLSKLGLCSYVFAPTDFLLFEDGEKLITDFCNFKDICTQVEIITRSEILHNLKLNFYRFQSYSLLLGCEFCPTIPPFSTNFDINSVISIVGGYESVYSAARKCMEQVYNTSSDSIIVEGYLKMFVTAKSLLKFHPVMKENGAVLPLNEIDVPSGIECIFGERYADSFYEKLFNVEVSPLNAPDWSENFYSSKDKKSENKNNEKQNISSERKLDTLDSTLDSTDIFLMKKMFEKDYFSKNILLKLLIFCNFSVQDKLKKTFFKSPPIFESFIYESNIDILRFVRILRNEMLINLPRFDLKYKNFNIQNSCFLEQNKEDYQKYRKYFEEIKPVVKSIGINIEEIDEYLSGMQ</sequence>
<evidence type="ECO:0000313" key="2">
    <source>
        <dbReference type="EMBL" id="TBU02447.1"/>
    </source>
</evidence>
<evidence type="ECO:0000313" key="4">
    <source>
        <dbReference type="Proteomes" id="UP000292282"/>
    </source>
</evidence>
<dbReference type="Gene3D" id="3.40.50.1010">
    <property type="entry name" value="5'-nuclease"/>
    <property type="match status" value="1"/>
</dbReference>
<dbReference type="GO" id="GO:0006974">
    <property type="term" value="P:DNA damage response"/>
    <property type="evidence" value="ECO:0007669"/>
    <property type="project" value="UniProtKB-ARBA"/>
</dbReference>
<dbReference type="VEuPathDB" id="MicrosporidiaDB:CWI38_0196p0020"/>
<dbReference type="PANTHER" id="PTHR11081:SF32">
    <property type="entry name" value="POST-TRANSCRIPTIONAL REGULATOR MKT1"/>
    <property type="match status" value="1"/>
</dbReference>
<evidence type="ECO:0000259" key="1">
    <source>
        <dbReference type="SMART" id="SM00484"/>
    </source>
</evidence>
<dbReference type="EMBL" id="PITJ01000480">
    <property type="protein sequence ID" value="TBU02447.1"/>
    <property type="molecule type" value="Genomic_DNA"/>
</dbReference>
<dbReference type="PANTHER" id="PTHR11081">
    <property type="entry name" value="FLAP ENDONUCLEASE FAMILY MEMBER"/>
    <property type="match status" value="1"/>
</dbReference>
<dbReference type="EMBL" id="PITK01000196">
    <property type="protein sequence ID" value="TBU19813.1"/>
    <property type="molecule type" value="Genomic_DNA"/>
</dbReference>
<dbReference type="Pfam" id="PF00867">
    <property type="entry name" value="XPG_I"/>
    <property type="match status" value="1"/>
</dbReference>
<dbReference type="STRING" id="1176355.A0A4Q9L4J3"/>
<evidence type="ECO:0000313" key="3">
    <source>
        <dbReference type="EMBL" id="TBU19813.1"/>
    </source>
</evidence>
<reference evidence="4 5" key="1">
    <citation type="submission" date="2017-12" db="EMBL/GenBank/DDBJ databases">
        <authorList>
            <person name="Pombert J.-F."/>
            <person name="Haag K.L."/>
            <person name="Ebert D."/>
        </authorList>
    </citation>
    <scope>NUCLEOTIDE SEQUENCE [LARGE SCALE GENOMIC DNA]</scope>
    <source>
        <strain evidence="2">FI-OER-3-3</strain>
        <strain evidence="3">IL-G-3</strain>
    </source>
</reference>